<reference evidence="4" key="1">
    <citation type="submission" date="2022-11" db="EMBL/GenBank/DDBJ databases">
        <authorList>
            <person name="Kikuchi T."/>
        </authorList>
    </citation>
    <scope>NUCLEOTIDE SEQUENCE</scope>
    <source>
        <strain evidence="4">PS1010</strain>
    </source>
</reference>
<dbReference type="InterPro" id="IPR013087">
    <property type="entry name" value="Znf_C2H2_type"/>
</dbReference>
<comment type="caution">
    <text evidence="4">The sequence shown here is derived from an EMBL/GenBank/DDBJ whole genome shotgun (WGS) entry which is preliminary data.</text>
</comment>
<dbReference type="SMART" id="SM00355">
    <property type="entry name" value="ZnF_C2H2"/>
    <property type="match status" value="5"/>
</dbReference>
<keyword evidence="5" id="KW-1185">Reference proteome</keyword>
<proteinExistence type="predicted"/>
<name>A0A9P1N1W8_9PELO</name>
<feature type="domain" description="C2H2-type" evidence="3">
    <location>
        <begin position="22"/>
        <end position="46"/>
    </location>
</feature>
<feature type="compositionally biased region" description="Basic and acidic residues" evidence="2">
    <location>
        <begin position="1661"/>
        <end position="1680"/>
    </location>
</feature>
<feature type="coiled-coil region" evidence="1">
    <location>
        <begin position="846"/>
        <end position="980"/>
    </location>
</feature>
<feature type="region of interest" description="Disordered" evidence="2">
    <location>
        <begin position="1830"/>
        <end position="1879"/>
    </location>
</feature>
<feature type="compositionally biased region" description="Basic residues" evidence="2">
    <location>
        <begin position="1295"/>
        <end position="1304"/>
    </location>
</feature>
<gene>
    <name evidence="4" type="ORF">CAMP_LOCUS7428</name>
</gene>
<feature type="compositionally biased region" description="Basic and acidic residues" evidence="2">
    <location>
        <begin position="1396"/>
        <end position="1420"/>
    </location>
</feature>
<dbReference type="PANTHER" id="PTHR23030:SF30">
    <property type="entry name" value="TYROSINE-PROTEIN PHOSPHATASE NON-RECEPTOR TYPE 23"/>
    <property type="match status" value="1"/>
</dbReference>
<protein>
    <recommendedName>
        <fullName evidence="3">C2H2-type domain-containing protein</fullName>
    </recommendedName>
</protein>
<dbReference type="EMBL" id="CANHGI010000003">
    <property type="protein sequence ID" value="CAI5444791.1"/>
    <property type="molecule type" value="Genomic_DNA"/>
</dbReference>
<sequence>MGSDTKSDDDKLSKDDIWRNDNSCMLCGDFCETQALKDSHYLKAKHIRKMRLYDFYTNEISKFPHGNESLLQNRYLLRKMRVLGLECVHEITTLFNPSAIWACSICFVAGGHYDAADAHLMSLGHIKTYIDEFHPDEMKNLTYDKHDLCEQFELFSQLADRIFAENGGLQKPEVLKMNISEADAKKKFVLTDIGDTMTNHICQKDAKKVILHCKTCNQLIPTHKSTKYTIEKAKLAHLDNAIHQKCALISGCIEEFDIEEIFDGDTTEPVNNSLEWFVREEHGGLTYLNSPCGLRNCITTEDEKYCGICFCFVENEEHFSSEYHVMNFLNARFPFDNYLIRQLPRDERQKRSLQLLSKTFLENESRRKAPLKRFPSTIQTLISADFRVFEDVQPEIMDEYGHITFFCPLCLNISSLPKSDDPNMEQQMKAHWLKHLTEAQHYECITRRASYTFDERYFVPYPPSIKQMAYMDKGKWTTVKDTEMLIQTQCDVGLEYMVEDEDNDEVVCTMCARVYPRNNPDVINYHIRSIQHLKQYLYITNRTMIGLILSQRVESVAEELLLEWLQRSSLQFDIKMKVYSKKKTLELDSWKSINIRTVDSSLNSRNETRDSYDALVSVVDKVSCDGRELVMLGAREALLAANIRIIHTYVDNKKVTAVMCRCMNCELAFSANVEDWDDDVFIRHMRDDQHYNRMRSLHENRFDSYGISEEKSNYTVKAFPQKDPAKKVSWHWNAQSKLHEYVLSVVGLEEIVERRSKERENMVPDFFCVLCATTFPKRAANLETHVRSFSHALNFLHKYRAVSIRDIEELNKKYDDRGKEVRKYVSNLLKDIVPAQMYCIRVYDPLGEAERKSIVAQQRAKEEERQAETLRIRERAAEERQQRMEEQRLHREREVERIRKQTQEREKKEAETRRIKKVVEEERARRIAIALEAAQKDVEAKQRMQQEVERDKEKVLLMKARELEKRRLEAEKVALEERARLVGNPRLYIPHVVAPMTAPLNMQQQQQQMQPPWMNQNGMVPGMHPPTVPVPNFSLPPPNFNQMQFPPKIETPELPGIVKRPSLRGKVPDPMLMNIKVIASKQDLINYIIKKGAERIPRTEMPIEYTNSLNELAGSLGTDTIYEVVCLDDSELDSYFCTLCAEWTSPREMAKHIVNDSHRLAYLYKNYLVYHKTVMAEKDKAIRKLVLNNFCKEIQKKEQPPPKIEHRIMTFLNKATIIRLWPGYETYFYEQKFTQSGFQEIQYDPVPVPVPVPKNAIILDDENEVPQDKDDRKERAANNREKERERERERDRDRDRRRRSRTRSRSRDRDRDYRRRSRSRSRDRYRRRSRTRSRSRSRERTSRRRENSDANKWANGTDNFLAKLGDKKGGGRPKTPPNSDLKSRFETLSKFAGAIGKEDDIERSRKEAELRRQKNEKDSAPIKPSNTTTTSSLEDEKAKQRKMLGVIITMQQQSELRGGNIDRREIESLYNEMGLNIREGDKLLSQMLNDMQGTSATSAPSINLASFGIMAPNSSQPTFNQPPPQMQSYQQQQQPQSAYGAFTQQIQQPAPSAYQQSAGRLANLQRMVTGNVNNGNSSSSLNLPTVQHSSYFEKNAEEIYKDSVSYVYPTKDDVEPANKKTKQAESEEDSEDEEYAEIMNVIGKNPEKKNESGGSTPIQKEVPKAKEPVVVEKKKKKEEPAATLPGQRMALARTVLPNGQKISNNEKSNENTAELPSTTISQPPIPGVSGETLASTSLNLPGIAAPISSQRVVQQQQQQPQMIPQQQPMMQQMPQNPQQMYMQAPPQQNQFMYAQQMPQYGMQQGYPMAPQQMQPQMYQPMPQQMYQQQPMGQMMPPQYQMQPQQPQQIYMQPPPQQQMMPQYGMPPNQQQPQQQYPYF</sequence>
<feature type="compositionally biased region" description="Polar residues" evidence="2">
    <location>
        <begin position="1700"/>
        <end position="1722"/>
    </location>
</feature>
<organism evidence="4 5">
    <name type="scientific">Caenorhabditis angaria</name>
    <dbReference type="NCBI Taxonomy" id="860376"/>
    <lineage>
        <taxon>Eukaryota</taxon>
        <taxon>Metazoa</taxon>
        <taxon>Ecdysozoa</taxon>
        <taxon>Nematoda</taxon>
        <taxon>Chromadorea</taxon>
        <taxon>Rhabditida</taxon>
        <taxon>Rhabditina</taxon>
        <taxon>Rhabditomorpha</taxon>
        <taxon>Rhabditoidea</taxon>
        <taxon>Rhabditidae</taxon>
        <taxon>Peloderinae</taxon>
        <taxon>Caenorhabditis</taxon>
    </lineage>
</organism>
<feature type="compositionally biased region" description="Basic and acidic residues" evidence="2">
    <location>
        <begin position="1336"/>
        <end position="1349"/>
    </location>
</feature>
<feature type="domain" description="C2H2-type" evidence="3">
    <location>
        <begin position="1135"/>
        <end position="1158"/>
    </location>
</feature>
<dbReference type="Proteomes" id="UP001152747">
    <property type="component" value="Unassembled WGS sequence"/>
</dbReference>
<feature type="compositionally biased region" description="Basic and acidic residues" evidence="2">
    <location>
        <begin position="1611"/>
        <end position="1625"/>
    </location>
</feature>
<feature type="domain" description="C2H2-type" evidence="3">
    <location>
        <begin position="101"/>
        <end position="125"/>
    </location>
</feature>
<dbReference type="GO" id="GO:0043328">
    <property type="term" value="P:protein transport to vacuole involved in ubiquitin-dependent protein catabolic process via the multivesicular body sorting pathway"/>
    <property type="evidence" value="ECO:0007669"/>
    <property type="project" value="TreeGrafter"/>
</dbReference>
<evidence type="ECO:0000259" key="3">
    <source>
        <dbReference type="SMART" id="SM00355"/>
    </source>
</evidence>
<evidence type="ECO:0000313" key="5">
    <source>
        <dbReference type="Proteomes" id="UP001152747"/>
    </source>
</evidence>
<feature type="compositionally biased region" description="Acidic residues" evidence="2">
    <location>
        <begin position="1626"/>
        <end position="1636"/>
    </location>
</feature>
<dbReference type="GO" id="GO:0005768">
    <property type="term" value="C:endosome"/>
    <property type="evidence" value="ECO:0007669"/>
    <property type="project" value="TreeGrafter"/>
</dbReference>
<evidence type="ECO:0000313" key="4">
    <source>
        <dbReference type="EMBL" id="CAI5444791.1"/>
    </source>
</evidence>
<feature type="compositionally biased region" description="Basic and acidic residues" evidence="2">
    <location>
        <begin position="1266"/>
        <end position="1294"/>
    </location>
</feature>
<dbReference type="OrthoDB" id="5877502at2759"/>
<evidence type="ECO:0000256" key="1">
    <source>
        <dbReference type="SAM" id="Coils"/>
    </source>
</evidence>
<feature type="region of interest" description="Disordered" evidence="2">
    <location>
        <begin position="1258"/>
        <end position="1437"/>
    </location>
</feature>
<evidence type="ECO:0000256" key="2">
    <source>
        <dbReference type="SAM" id="MobiDB-lite"/>
    </source>
</evidence>
<feature type="domain" description="C2H2-type" evidence="3">
    <location>
        <begin position="506"/>
        <end position="532"/>
    </location>
</feature>
<feature type="region of interest" description="Disordered" evidence="2">
    <location>
        <begin position="1611"/>
        <end position="1733"/>
    </location>
</feature>
<feature type="domain" description="C2H2-type" evidence="3">
    <location>
        <begin position="766"/>
        <end position="791"/>
    </location>
</feature>
<accession>A0A9P1N1W8</accession>
<dbReference type="PANTHER" id="PTHR23030">
    <property type="entry name" value="PCD6 INTERACTING PROTEIN-RELATED"/>
    <property type="match status" value="1"/>
</dbReference>
<feature type="compositionally biased region" description="Basic residues" evidence="2">
    <location>
        <begin position="1314"/>
        <end position="1335"/>
    </location>
</feature>
<keyword evidence="1" id="KW-0175">Coiled coil</keyword>